<name>A0A3E5F1X3_BACUN</name>
<keyword evidence="1" id="KW-0378">Hydrolase</keyword>
<dbReference type="SFLD" id="SFLDS00003">
    <property type="entry name" value="Haloacid_Dehalogenase"/>
    <property type="match status" value="1"/>
</dbReference>
<dbReference type="PANTHER" id="PTHR43481:SF4">
    <property type="entry name" value="GLYCEROL-1-PHOSPHATE PHOSPHOHYDROLASE 1-RELATED"/>
    <property type="match status" value="1"/>
</dbReference>
<dbReference type="InterPro" id="IPR006439">
    <property type="entry name" value="HAD-SF_hydro_IA"/>
</dbReference>
<gene>
    <name evidence="1" type="ORF">DXB37_05980</name>
</gene>
<organism evidence="1 2">
    <name type="scientific">Bacteroides uniformis</name>
    <dbReference type="NCBI Taxonomy" id="820"/>
    <lineage>
        <taxon>Bacteria</taxon>
        <taxon>Pseudomonadati</taxon>
        <taxon>Bacteroidota</taxon>
        <taxon>Bacteroidia</taxon>
        <taxon>Bacteroidales</taxon>
        <taxon>Bacteroidaceae</taxon>
        <taxon>Bacteroides</taxon>
    </lineage>
</organism>
<dbReference type="GO" id="GO:0050308">
    <property type="term" value="F:sugar-phosphatase activity"/>
    <property type="evidence" value="ECO:0007669"/>
    <property type="project" value="TreeGrafter"/>
</dbReference>
<dbReference type="SFLD" id="SFLDG01135">
    <property type="entry name" value="C1.5.6:_HAD__Beta-PGM__Phospha"/>
    <property type="match status" value="1"/>
</dbReference>
<dbReference type="EMBL" id="QSVA01000004">
    <property type="protein sequence ID" value="RGN95369.1"/>
    <property type="molecule type" value="Genomic_DNA"/>
</dbReference>
<dbReference type="Proteomes" id="UP000260759">
    <property type="component" value="Unassembled WGS sequence"/>
</dbReference>
<protein>
    <submittedName>
        <fullName evidence="1">HAD family hydrolase</fullName>
    </submittedName>
</protein>
<dbReference type="RefSeq" id="WP_117600006.1">
    <property type="nucleotide sequence ID" value="NZ_QSVA01000004.1"/>
</dbReference>
<comment type="caution">
    <text evidence="1">The sequence shown here is derived from an EMBL/GenBank/DDBJ whole genome shotgun (WGS) entry which is preliminary data.</text>
</comment>
<dbReference type="PRINTS" id="PR00413">
    <property type="entry name" value="HADHALOGNASE"/>
</dbReference>
<dbReference type="Gene3D" id="3.40.50.1000">
    <property type="entry name" value="HAD superfamily/HAD-like"/>
    <property type="match status" value="1"/>
</dbReference>
<reference evidence="1 2" key="1">
    <citation type="submission" date="2018-08" db="EMBL/GenBank/DDBJ databases">
        <title>A genome reference for cultivated species of the human gut microbiota.</title>
        <authorList>
            <person name="Zou Y."/>
            <person name="Xue W."/>
            <person name="Luo G."/>
        </authorList>
    </citation>
    <scope>NUCLEOTIDE SEQUENCE [LARGE SCALE GENOMIC DNA]</scope>
    <source>
        <strain evidence="1 2">OM03-4</strain>
    </source>
</reference>
<dbReference type="SFLD" id="SFLDG01129">
    <property type="entry name" value="C1.5:_HAD__Beta-PGM__Phosphata"/>
    <property type="match status" value="1"/>
</dbReference>
<dbReference type="PANTHER" id="PTHR43481">
    <property type="entry name" value="FRUCTOSE-1-PHOSPHATE PHOSPHATASE"/>
    <property type="match status" value="1"/>
</dbReference>
<dbReference type="SUPFAM" id="SSF56784">
    <property type="entry name" value="HAD-like"/>
    <property type="match status" value="1"/>
</dbReference>
<dbReference type="Pfam" id="PF00702">
    <property type="entry name" value="Hydrolase"/>
    <property type="match status" value="1"/>
</dbReference>
<dbReference type="CDD" id="cd07527">
    <property type="entry name" value="HAD_ScGPP-like"/>
    <property type="match status" value="1"/>
</dbReference>
<dbReference type="InterPro" id="IPR036412">
    <property type="entry name" value="HAD-like_sf"/>
</dbReference>
<proteinExistence type="predicted"/>
<dbReference type="InterPro" id="IPR023198">
    <property type="entry name" value="PGP-like_dom2"/>
</dbReference>
<dbReference type="InterPro" id="IPR051806">
    <property type="entry name" value="HAD-like_SPP"/>
</dbReference>
<dbReference type="Gene3D" id="1.10.150.240">
    <property type="entry name" value="Putative phosphatase, domain 2"/>
    <property type="match status" value="1"/>
</dbReference>
<evidence type="ECO:0000313" key="1">
    <source>
        <dbReference type="EMBL" id="RGN95369.1"/>
    </source>
</evidence>
<dbReference type="InterPro" id="IPR023214">
    <property type="entry name" value="HAD_sf"/>
</dbReference>
<evidence type="ECO:0000313" key="2">
    <source>
        <dbReference type="Proteomes" id="UP000260759"/>
    </source>
</evidence>
<sequence length="260" mass="28724">MFENSIARYLEKHGYSNIQLKAVLFDMDGVLFNSMPYHADAWHKVMKRHGLHLSREEAYMHEGRTGASTINIVYQRQYGKDATPEMIESIYAEKSAEFSTHPEPERMPGAWEVLQKVKAAGLTPVLVTGSGQHSLLNRLAHNFPGMFQRDHMVTAFDVKYGKPHPEPYLMGLEKAGVQANEAIVVENAPIGVQAGTAAGIFTVAVNTGPLDKQVLLDAGADLLFPSMQALCDDWERLQTALDARVIAFATKIDGDPNNNS</sequence>
<accession>A0A3E5F1X3</accession>
<dbReference type="NCBIfam" id="TIGR01509">
    <property type="entry name" value="HAD-SF-IA-v3"/>
    <property type="match status" value="1"/>
</dbReference>
<dbReference type="AlphaFoldDB" id="A0A3E5F1X3"/>